<keyword evidence="7" id="KW-0630">Potassium</keyword>
<dbReference type="PANTHER" id="PTHR31462">
    <property type="entry name" value="ENDOSOMAL/LYSOSOMAL POTASSIUM CHANNEL TMEM175"/>
    <property type="match status" value="1"/>
</dbReference>
<evidence type="ECO:0000256" key="12">
    <source>
        <dbReference type="ARBA" id="ARBA00034430"/>
    </source>
</evidence>
<feature type="transmembrane region" description="Helical" evidence="13">
    <location>
        <begin position="58"/>
        <end position="76"/>
    </location>
</feature>
<dbReference type="RefSeq" id="WP_344051977.1">
    <property type="nucleotide sequence ID" value="NZ_BAAAPK010000001.1"/>
</dbReference>
<dbReference type="EMBL" id="BAAAPK010000001">
    <property type="protein sequence ID" value="GAA1666817.1"/>
    <property type="molecule type" value="Genomic_DNA"/>
</dbReference>
<dbReference type="InterPro" id="IPR010617">
    <property type="entry name" value="TMEM175-like"/>
</dbReference>
<evidence type="ECO:0000256" key="5">
    <source>
        <dbReference type="ARBA" id="ARBA00022692"/>
    </source>
</evidence>
<feature type="transmembrane region" description="Helical" evidence="13">
    <location>
        <begin position="162"/>
        <end position="191"/>
    </location>
</feature>
<feature type="transmembrane region" description="Helical" evidence="13">
    <location>
        <begin position="123"/>
        <end position="141"/>
    </location>
</feature>
<dbReference type="PANTHER" id="PTHR31462:SF5">
    <property type="entry name" value="ENDOSOMAL_LYSOSOMAL PROTON CHANNEL TMEM175"/>
    <property type="match status" value="1"/>
</dbReference>
<feature type="transmembrane region" description="Helical" evidence="13">
    <location>
        <begin position="88"/>
        <end position="111"/>
    </location>
</feature>
<evidence type="ECO:0000256" key="9">
    <source>
        <dbReference type="ARBA" id="ARBA00023065"/>
    </source>
</evidence>
<evidence type="ECO:0000256" key="2">
    <source>
        <dbReference type="ARBA" id="ARBA00006920"/>
    </source>
</evidence>
<reference evidence="15" key="1">
    <citation type="journal article" date="2019" name="Int. J. Syst. Evol. Microbiol.">
        <title>The Global Catalogue of Microorganisms (GCM) 10K type strain sequencing project: providing services to taxonomists for standard genome sequencing and annotation.</title>
        <authorList>
            <consortium name="The Broad Institute Genomics Platform"/>
            <consortium name="The Broad Institute Genome Sequencing Center for Infectious Disease"/>
            <person name="Wu L."/>
            <person name="Ma J."/>
        </authorList>
    </citation>
    <scope>NUCLEOTIDE SEQUENCE [LARGE SCALE GENOMIC DNA]</scope>
    <source>
        <strain evidence="15">JCM 15575</strain>
    </source>
</reference>
<keyword evidence="3" id="KW-0813">Transport</keyword>
<dbReference type="Proteomes" id="UP001500596">
    <property type="component" value="Unassembled WGS sequence"/>
</dbReference>
<keyword evidence="6" id="KW-0631">Potassium channel</keyword>
<evidence type="ECO:0000256" key="3">
    <source>
        <dbReference type="ARBA" id="ARBA00022448"/>
    </source>
</evidence>
<comment type="catalytic activity">
    <reaction evidence="12">
        <text>K(+)(in) = K(+)(out)</text>
        <dbReference type="Rhea" id="RHEA:29463"/>
        <dbReference type="ChEBI" id="CHEBI:29103"/>
    </reaction>
</comment>
<sequence>MAVPQQRVFSTTRVEAYADGVFAIAATLLVLDLTTTAFGRIDSDAEMWSALADMSESFLAFVISFGLLSLLWMIHLQQFRDIARVDGGLMWLNSIRLLFIVLIPFTTTLVAEFSEFYAGRMLLPINFFFATLFGFLAYRWAMARGGHLLSDEARPDAATQSIAGAVAVGCAAGAVVLAPFVGSWGFLVFVINQPLAAALQKRAARSGD</sequence>
<proteinExistence type="inferred from homology"/>
<comment type="caution">
    <text evidence="14">The sequence shown here is derived from an EMBL/GenBank/DDBJ whole genome shotgun (WGS) entry which is preliminary data.</text>
</comment>
<evidence type="ECO:0000313" key="14">
    <source>
        <dbReference type="EMBL" id="GAA1666817.1"/>
    </source>
</evidence>
<keyword evidence="5 13" id="KW-0812">Transmembrane</keyword>
<keyword evidence="4" id="KW-0633">Potassium transport</keyword>
<evidence type="ECO:0000256" key="1">
    <source>
        <dbReference type="ARBA" id="ARBA00004141"/>
    </source>
</evidence>
<accession>A0ABP4SAP7</accession>
<keyword evidence="15" id="KW-1185">Reference proteome</keyword>
<comment type="similarity">
    <text evidence="2">Belongs to the TMEM175 family.</text>
</comment>
<gene>
    <name evidence="14" type="ORF">GCM10009807_08690</name>
</gene>
<keyword evidence="11" id="KW-0407">Ion channel</keyword>
<evidence type="ECO:0000256" key="10">
    <source>
        <dbReference type="ARBA" id="ARBA00023136"/>
    </source>
</evidence>
<evidence type="ECO:0000313" key="15">
    <source>
        <dbReference type="Proteomes" id="UP001500596"/>
    </source>
</evidence>
<keyword evidence="10 13" id="KW-0472">Membrane</keyword>
<evidence type="ECO:0000256" key="7">
    <source>
        <dbReference type="ARBA" id="ARBA00022958"/>
    </source>
</evidence>
<organism evidence="14 15">
    <name type="scientific">Microbacterium lacus</name>
    <dbReference type="NCBI Taxonomy" id="415217"/>
    <lineage>
        <taxon>Bacteria</taxon>
        <taxon>Bacillati</taxon>
        <taxon>Actinomycetota</taxon>
        <taxon>Actinomycetes</taxon>
        <taxon>Micrococcales</taxon>
        <taxon>Microbacteriaceae</taxon>
        <taxon>Microbacterium</taxon>
    </lineage>
</organism>
<keyword evidence="9" id="KW-0406">Ion transport</keyword>
<evidence type="ECO:0008006" key="16">
    <source>
        <dbReference type="Google" id="ProtNLM"/>
    </source>
</evidence>
<evidence type="ECO:0000256" key="6">
    <source>
        <dbReference type="ARBA" id="ARBA00022826"/>
    </source>
</evidence>
<dbReference type="Pfam" id="PF06736">
    <property type="entry name" value="TMEM175"/>
    <property type="match status" value="1"/>
</dbReference>
<comment type="subcellular location">
    <subcellularLocation>
        <location evidence="1">Membrane</location>
        <topology evidence="1">Multi-pass membrane protein</topology>
    </subcellularLocation>
</comment>
<evidence type="ECO:0000256" key="8">
    <source>
        <dbReference type="ARBA" id="ARBA00022989"/>
    </source>
</evidence>
<evidence type="ECO:0000256" key="13">
    <source>
        <dbReference type="SAM" id="Phobius"/>
    </source>
</evidence>
<protein>
    <recommendedName>
        <fullName evidence="16">DUF1211 domain-containing protein</fullName>
    </recommendedName>
</protein>
<name>A0ABP4SAP7_9MICO</name>
<keyword evidence="8 13" id="KW-1133">Transmembrane helix</keyword>
<feature type="transmembrane region" description="Helical" evidence="13">
    <location>
        <begin position="20"/>
        <end position="38"/>
    </location>
</feature>
<evidence type="ECO:0000256" key="11">
    <source>
        <dbReference type="ARBA" id="ARBA00023303"/>
    </source>
</evidence>
<evidence type="ECO:0000256" key="4">
    <source>
        <dbReference type="ARBA" id="ARBA00022538"/>
    </source>
</evidence>